<feature type="region of interest" description="Disordered" evidence="1">
    <location>
        <begin position="563"/>
        <end position="748"/>
    </location>
</feature>
<feature type="compositionally biased region" description="Low complexity" evidence="1">
    <location>
        <begin position="718"/>
        <end position="739"/>
    </location>
</feature>
<feature type="region of interest" description="Disordered" evidence="1">
    <location>
        <begin position="195"/>
        <end position="258"/>
    </location>
</feature>
<gene>
    <name evidence="3" type="ORF">PT974_08131</name>
</gene>
<feature type="region of interest" description="Disordered" evidence="1">
    <location>
        <begin position="1"/>
        <end position="30"/>
    </location>
</feature>
<reference evidence="3 4" key="1">
    <citation type="submission" date="2024-01" db="EMBL/GenBank/DDBJ databases">
        <title>Complete genome of Cladobotryum mycophilum ATHUM6906.</title>
        <authorList>
            <person name="Christinaki A.C."/>
            <person name="Myridakis A.I."/>
            <person name="Kouvelis V.N."/>
        </authorList>
    </citation>
    <scope>NUCLEOTIDE SEQUENCE [LARGE SCALE GENOMIC DNA]</scope>
    <source>
        <strain evidence="3 4">ATHUM6906</strain>
    </source>
</reference>
<feature type="compositionally biased region" description="Basic and acidic residues" evidence="1">
    <location>
        <begin position="195"/>
        <end position="205"/>
    </location>
</feature>
<dbReference type="PIRSF" id="PIRSF037464">
    <property type="entry name" value="UCP037464_APP1"/>
    <property type="match status" value="1"/>
</dbReference>
<protein>
    <submittedName>
        <fullName evidence="3">Phosphatidate phosphatase APP1</fullName>
    </submittedName>
</protein>
<dbReference type="Pfam" id="PF09949">
    <property type="entry name" value="APP1_cat"/>
    <property type="match status" value="1"/>
</dbReference>
<keyword evidence="4" id="KW-1185">Reference proteome</keyword>
<evidence type="ECO:0000259" key="2">
    <source>
        <dbReference type="Pfam" id="PF09949"/>
    </source>
</evidence>
<feature type="region of interest" description="Disordered" evidence="1">
    <location>
        <begin position="516"/>
        <end position="540"/>
    </location>
</feature>
<evidence type="ECO:0000313" key="3">
    <source>
        <dbReference type="EMBL" id="KAK5989869.1"/>
    </source>
</evidence>
<comment type="caution">
    <text evidence="3">The sequence shown here is derived from an EMBL/GenBank/DDBJ whole genome shotgun (WGS) entry which is preliminary data.</text>
</comment>
<evidence type="ECO:0000256" key="1">
    <source>
        <dbReference type="SAM" id="MobiDB-lite"/>
    </source>
</evidence>
<dbReference type="PANTHER" id="PTHR28208:SF3">
    <property type="entry name" value="PHOSPHATIDATE PHOSPHATASE APP1"/>
    <property type="match status" value="1"/>
</dbReference>
<dbReference type="InterPro" id="IPR017210">
    <property type="entry name" value="APP1"/>
</dbReference>
<dbReference type="InterPro" id="IPR019236">
    <property type="entry name" value="APP1_cat"/>
</dbReference>
<dbReference type="PANTHER" id="PTHR28208">
    <property type="entry name" value="PHOSPHATIDATE PHOSPHATASE APP1"/>
    <property type="match status" value="1"/>
</dbReference>
<dbReference type="Proteomes" id="UP001338125">
    <property type="component" value="Unassembled WGS sequence"/>
</dbReference>
<feature type="compositionally biased region" description="Polar residues" evidence="1">
    <location>
        <begin position="245"/>
        <end position="258"/>
    </location>
</feature>
<proteinExistence type="predicted"/>
<feature type="compositionally biased region" description="Polar residues" evidence="1">
    <location>
        <begin position="650"/>
        <end position="659"/>
    </location>
</feature>
<dbReference type="InterPro" id="IPR052935">
    <property type="entry name" value="Mg2+_PAP"/>
</dbReference>
<feature type="domain" description="Phosphatidate phosphatase APP1 catalytic" evidence="2">
    <location>
        <begin position="348"/>
        <end position="485"/>
    </location>
</feature>
<sequence>MPPTGYGPGTSNVPQPIASDEGDVERGERGYRRRKLAALAGNLYRTGQQAVTEIKETYAQSRARDLDGDFDGQGTIHIPGAFPDVAITSQGNEQMSDTGAAVAGPPGGLQDEDYWRQEWEREQDEKAIVDVDVRGWIYSPHVGPMTRRNRFLIGLARQLSGISAPRADQNQGNAGFQMNDELREQEKIAQEAAKIERKGQEEKHIASRGAYSENPREGSSLGDSGYALRPPRSIGGTLTPDSAPGSPSSLPRQPSTAGNELTDAELAVANANLMARIAPFMTNPLVALPITVFFYNDTKSQSRTVMTNDAGHFVIRAPLDFVPTNIRVLANERISATQEIKLIEPYGVSLISDIDDTIKMSNISGGAREIFRNTFVRELADLSIEGVREWYSDMHALGLFPMLATFFKLSGLPPGSLHLKQYSGMLQGIFEPVAERKKNTLVRLLRDFPNRKFLLVGDSGEADLEVYTELAAAYPGRVLAVFIRDVTTPEGTPYFEPSFDMARQGMSSMISNDGRPNGGIRVRQNSAPGSVSGVKASTGPTMGTLIDFSEEPEEAALDQAATLEQMKRSRPGPSVSATDLLSRKLPPPPRPVKPAALSSTPSLIGINQGTVGLGLSGVNTGSDAGQPPPKPPRKPVAIASGGQALHPLAQVQNSSQKTLGYTKPRDTDRQLPPPPPPRRRATPSSSVNNLSPRMFAQGRGPSANSDVEFDPLPPSLAPTPATGMTYYRSSSRSGNTSPSGSPPLGPVNKKLELWRRRVARAQDQLDQLGVSFYTWRKGQDVEVEALGIVRRALDEMGQRRR</sequence>
<feature type="compositionally biased region" description="Polar residues" evidence="1">
    <location>
        <begin position="599"/>
        <end position="610"/>
    </location>
</feature>
<evidence type="ECO:0000313" key="4">
    <source>
        <dbReference type="Proteomes" id="UP001338125"/>
    </source>
</evidence>
<dbReference type="EMBL" id="JAVFKD010000014">
    <property type="protein sequence ID" value="KAK5989869.1"/>
    <property type="molecule type" value="Genomic_DNA"/>
</dbReference>
<accession>A0ABR0SD32</accession>
<organism evidence="3 4">
    <name type="scientific">Cladobotryum mycophilum</name>
    <dbReference type="NCBI Taxonomy" id="491253"/>
    <lineage>
        <taxon>Eukaryota</taxon>
        <taxon>Fungi</taxon>
        <taxon>Dikarya</taxon>
        <taxon>Ascomycota</taxon>
        <taxon>Pezizomycotina</taxon>
        <taxon>Sordariomycetes</taxon>
        <taxon>Hypocreomycetidae</taxon>
        <taxon>Hypocreales</taxon>
        <taxon>Hypocreaceae</taxon>
        <taxon>Cladobotryum</taxon>
    </lineage>
</organism>
<name>A0ABR0SD32_9HYPO</name>